<comment type="caution">
    <text evidence="1">The sequence shown here is derived from an EMBL/GenBank/DDBJ whole genome shotgun (WGS) entry which is preliminary data.</text>
</comment>
<keyword evidence="2" id="KW-1185">Reference proteome</keyword>
<evidence type="ECO:0000313" key="1">
    <source>
        <dbReference type="EMBL" id="KAL3646786.1"/>
    </source>
</evidence>
<dbReference type="AlphaFoldDB" id="A0ABD3DYB4"/>
<dbReference type="Proteomes" id="UP001632038">
    <property type="component" value="Unassembled WGS sequence"/>
</dbReference>
<sequence length="109" mass="11955">MATNDSRRSGAGRAVSGVRLGGCFYAQRVESGTPIYVTTFLDYLAVELFCVVSTINEVFHGYMRMFRAVAMLSGSVDGESNWIFDELPKASIVHVSRRDAGDISPVRLT</sequence>
<name>A0ABD3DYB4_9LAMI</name>
<gene>
    <name evidence="1" type="ORF">CASFOL_009330</name>
</gene>
<accession>A0ABD3DYB4</accession>
<organism evidence="1 2">
    <name type="scientific">Castilleja foliolosa</name>
    <dbReference type="NCBI Taxonomy" id="1961234"/>
    <lineage>
        <taxon>Eukaryota</taxon>
        <taxon>Viridiplantae</taxon>
        <taxon>Streptophyta</taxon>
        <taxon>Embryophyta</taxon>
        <taxon>Tracheophyta</taxon>
        <taxon>Spermatophyta</taxon>
        <taxon>Magnoliopsida</taxon>
        <taxon>eudicotyledons</taxon>
        <taxon>Gunneridae</taxon>
        <taxon>Pentapetalae</taxon>
        <taxon>asterids</taxon>
        <taxon>lamiids</taxon>
        <taxon>Lamiales</taxon>
        <taxon>Orobanchaceae</taxon>
        <taxon>Pedicularideae</taxon>
        <taxon>Castillejinae</taxon>
        <taxon>Castilleja</taxon>
    </lineage>
</organism>
<reference evidence="2" key="1">
    <citation type="journal article" date="2024" name="IScience">
        <title>Strigolactones Initiate the Formation of Haustorium-like Structures in Castilleja.</title>
        <authorList>
            <person name="Buerger M."/>
            <person name="Peterson D."/>
            <person name="Chory J."/>
        </authorList>
    </citation>
    <scope>NUCLEOTIDE SEQUENCE [LARGE SCALE GENOMIC DNA]</scope>
</reference>
<evidence type="ECO:0000313" key="2">
    <source>
        <dbReference type="Proteomes" id="UP001632038"/>
    </source>
</evidence>
<proteinExistence type="predicted"/>
<dbReference type="EMBL" id="JAVIJP010000011">
    <property type="protein sequence ID" value="KAL3646786.1"/>
    <property type="molecule type" value="Genomic_DNA"/>
</dbReference>
<protein>
    <submittedName>
        <fullName evidence="1">Uncharacterized protein</fullName>
    </submittedName>
</protein>